<keyword evidence="2 6" id="KW-0227">DNA damage</keyword>
<keyword evidence="5 6" id="KW-0234">DNA repair</keyword>
<dbReference type="Proteomes" id="UP000424468">
    <property type="component" value="Chromosome"/>
</dbReference>
<dbReference type="Gene3D" id="4.10.860.10">
    <property type="entry name" value="UVR domain"/>
    <property type="match status" value="1"/>
</dbReference>
<dbReference type="InterPro" id="IPR000305">
    <property type="entry name" value="GIY-YIG_endonuc"/>
</dbReference>
<comment type="similarity">
    <text evidence="6">Belongs to the UvrC family.</text>
</comment>
<dbReference type="PROSITE" id="PS50164">
    <property type="entry name" value="GIY_YIG"/>
    <property type="match status" value="1"/>
</dbReference>
<dbReference type="GO" id="GO:0005737">
    <property type="term" value="C:cytoplasm"/>
    <property type="evidence" value="ECO:0007669"/>
    <property type="project" value="UniProtKB-SubCell"/>
</dbReference>
<evidence type="ECO:0000256" key="6">
    <source>
        <dbReference type="HAMAP-Rule" id="MF_00203"/>
    </source>
</evidence>
<gene>
    <name evidence="6 10" type="primary">uvrC</name>
    <name evidence="10" type="ORF">STABA_v1c03170</name>
</gene>
<dbReference type="AlphaFoldDB" id="A0A6I6C696"/>
<dbReference type="GO" id="GO:0009380">
    <property type="term" value="C:excinuclease repair complex"/>
    <property type="evidence" value="ECO:0007669"/>
    <property type="project" value="InterPro"/>
</dbReference>
<dbReference type="Pfam" id="PF22920">
    <property type="entry name" value="UvrC_RNaseH"/>
    <property type="match status" value="1"/>
</dbReference>
<dbReference type="GO" id="GO:0003677">
    <property type="term" value="F:DNA binding"/>
    <property type="evidence" value="ECO:0007669"/>
    <property type="project" value="UniProtKB-UniRule"/>
</dbReference>
<dbReference type="PANTHER" id="PTHR30562">
    <property type="entry name" value="UVRC/OXIDOREDUCTASE"/>
    <property type="match status" value="1"/>
</dbReference>
<comment type="subunit">
    <text evidence="6">Interacts with UvrB in an incision complex.</text>
</comment>
<dbReference type="NCBIfam" id="TIGR00194">
    <property type="entry name" value="uvrC"/>
    <property type="match status" value="1"/>
</dbReference>
<dbReference type="EMBL" id="CP046276">
    <property type="protein sequence ID" value="QGS51680.1"/>
    <property type="molecule type" value="Genomic_DNA"/>
</dbReference>
<dbReference type="InterPro" id="IPR047296">
    <property type="entry name" value="GIY-YIG_UvrC_Cho"/>
</dbReference>
<evidence type="ECO:0000256" key="3">
    <source>
        <dbReference type="ARBA" id="ARBA00022769"/>
    </source>
</evidence>
<dbReference type="GO" id="GO:0006289">
    <property type="term" value="P:nucleotide-excision repair"/>
    <property type="evidence" value="ECO:0007669"/>
    <property type="project" value="UniProtKB-UniRule"/>
</dbReference>
<dbReference type="SUPFAM" id="SSF82771">
    <property type="entry name" value="GIY-YIG endonuclease"/>
    <property type="match status" value="1"/>
</dbReference>
<evidence type="ECO:0000256" key="4">
    <source>
        <dbReference type="ARBA" id="ARBA00022881"/>
    </source>
</evidence>
<comment type="subcellular location">
    <subcellularLocation>
        <location evidence="6">Cytoplasm</location>
    </subcellularLocation>
</comment>
<feature type="domain" description="UvrC family homology region profile" evidence="9">
    <location>
        <begin position="245"/>
        <end position="463"/>
    </location>
</feature>
<dbReference type="KEGG" id="stab:STABA_v1c03170"/>
<dbReference type="PANTHER" id="PTHR30562:SF1">
    <property type="entry name" value="UVRABC SYSTEM PROTEIN C"/>
    <property type="match status" value="1"/>
</dbReference>
<evidence type="ECO:0000256" key="2">
    <source>
        <dbReference type="ARBA" id="ARBA00022763"/>
    </source>
</evidence>
<dbReference type="Pfam" id="PF08459">
    <property type="entry name" value="UvrC_RNaseH_dom"/>
    <property type="match status" value="1"/>
</dbReference>
<keyword evidence="6" id="KW-0742">SOS response</keyword>
<dbReference type="GO" id="GO:0009432">
    <property type="term" value="P:SOS response"/>
    <property type="evidence" value="ECO:0007669"/>
    <property type="project" value="UniProtKB-UniRule"/>
</dbReference>
<evidence type="ECO:0000313" key="11">
    <source>
        <dbReference type="Proteomes" id="UP000424468"/>
    </source>
</evidence>
<keyword evidence="3 6" id="KW-0228">DNA excision</keyword>
<dbReference type="InterPro" id="IPR004791">
    <property type="entry name" value="UvrC"/>
</dbReference>
<dbReference type="CDD" id="cd10434">
    <property type="entry name" value="GIY-YIG_UvrC_Cho"/>
    <property type="match status" value="1"/>
</dbReference>
<evidence type="ECO:0000313" key="10">
    <source>
        <dbReference type="EMBL" id="QGS51680.1"/>
    </source>
</evidence>
<sequence length="589" mass="69454">MSVENQLKTLPEKPGCYMYFNKDNKVIYVGKAKNLKKRVSSYFTKAHDVKTTKLVRDIVKLETIITLNEKESLLLEQNLIKKYKPRYNIVLNDDKNYPYIAITNEKDPEYIYVRNYNAKNKKSFGPFPDGSSARKILRTIERIYPLRRCKGNLGHPCTYYYIQQCSGACFKEVEQTYYENQIKKIENFFLGVSDDVQNILESKMLQAAKNLQFEEAQRIKEIIEHLKFTTEKQDVDLNDNINRDIFNYYEFENYICFTVLFYRSGKLSLKNNEVIKNEGQDINDLFKSYILQIYTKNLVPDFIGIPIEINVEDLKLYLEKNIINENDLNTNRLLNLAKENAKEFLFQKLHYANNNNITKEDILKQLQVLLKLDSFPYHIEMYDVANMLDEYVTGAMVVFKNGIVSKNDFRKYNIEINEKGDYHRIKEMIYRRYSKDADFPEKWADLLIMDGGIIQVHAAKEALKSLNINIPIMGLVKNDNHKTESILDLEERKIEIDKKSDLFKLLENFQLRVHNYAISGFRKRQQKGILKEDYISKVKGLGDIKIKKLYENFKSISSMQTLSVDQLNEVIKNKKIAEILFEHLKNYKR</sequence>
<dbReference type="SMART" id="SM00465">
    <property type="entry name" value="GIYc"/>
    <property type="match status" value="1"/>
</dbReference>
<dbReference type="RefSeq" id="WP_170264676.1">
    <property type="nucleotide sequence ID" value="NZ_CP046276.1"/>
</dbReference>
<feature type="domain" description="GIY-YIG" evidence="8">
    <location>
        <begin position="12"/>
        <end position="89"/>
    </location>
</feature>
<reference evidence="10 11" key="1">
    <citation type="submission" date="2019-11" db="EMBL/GenBank/DDBJ databases">
        <title>Complete genome sequence of Spiroplasma tabanidicola TAUS-1 (DSM 22603).</title>
        <authorList>
            <person name="Huang C.-T."/>
            <person name="Lin Y.-C."/>
            <person name="Kuo C.-H."/>
        </authorList>
    </citation>
    <scope>NUCLEOTIDE SEQUENCE [LARGE SCALE GENOMIC DNA]</scope>
    <source>
        <strain evidence="10 11">TAUS-1</strain>
    </source>
</reference>
<dbReference type="InterPro" id="IPR036876">
    <property type="entry name" value="UVR_dom_sf"/>
</dbReference>
<evidence type="ECO:0000256" key="1">
    <source>
        <dbReference type="ARBA" id="ARBA00022490"/>
    </source>
</evidence>
<dbReference type="SUPFAM" id="SSF47781">
    <property type="entry name" value="RuvA domain 2-like"/>
    <property type="match status" value="1"/>
</dbReference>
<protein>
    <recommendedName>
        <fullName evidence="6">UvrABC system protein C</fullName>
        <shortName evidence="6">Protein UvrC</shortName>
    </recommendedName>
    <alternativeName>
        <fullName evidence="6">Excinuclease ABC subunit C</fullName>
    </alternativeName>
</protein>
<accession>A0A6I6C696</accession>
<name>A0A6I6C696_9MOLU</name>
<keyword evidence="1 6" id="KW-0963">Cytoplasm</keyword>
<evidence type="ECO:0000259" key="7">
    <source>
        <dbReference type="PROSITE" id="PS50151"/>
    </source>
</evidence>
<dbReference type="Gene3D" id="3.40.1440.10">
    <property type="entry name" value="GIY-YIG endonuclease"/>
    <property type="match status" value="1"/>
</dbReference>
<dbReference type="SUPFAM" id="SSF46600">
    <property type="entry name" value="C-terminal UvrC-binding domain of UvrB"/>
    <property type="match status" value="1"/>
</dbReference>
<organism evidence="10 11">
    <name type="scientific">Spiroplasma tabanidicola</name>
    <dbReference type="NCBI Taxonomy" id="324079"/>
    <lineage>
        <taxon>Bacteria</taxon>
        <taxon>Bacillati</taxon>
        <taxon>Mycoplasmatota</taxon>
        <taxon>Mollicutes</taxon>
        <taxon>Entomoplasmatales</taxon>
        <taxon>Spiroplasmataceae</taxon>
        <taxon>Spiroplasma</taxon>
    </lineage>
</organism>
<evidence type="ECO:0000256" key="5">
    <source>
        <dbReference type="ARBA" id="ARBA00023204"/>
    </source>
</evidence>
<proteinExistence type="inferred from homology"/>
<dbReference type="Gene3D" id="3.30.420.340">
    <property type="entry name" value="UvrC, RNAse H endonuclease domain"/>
    <property type="match status" value="1"/>
</dbReference>
<dbReference type="InterPro" id="IPR038476">
    <property type="entry name" value="UvrC_RNase_H_dom_sf"/>
</dbReference>
<dbReference type="InterPro" id="IPR001943">
    <property type="entry name" value="UVR_dom"/>
</dbReference>
<dbReference type="InterPro" id="IPR010994">
    <property type="entry name" value="RuvA_2-like"/>
</dbReference>
<dbReference type="InterPro" id="IPR001162">
    <property type="entry name" value="UvrC_RNase_H_dom"/>
</dbReference>
<dbReference type="Pfam" id="PF01541">
    <property type="entry name" value="GIY-YIG"/>
    <property type="match status" value="1"/>
</dbReference>
<evidence type="ECO:0000259" key="9">
    <source>
        <dbReference type="PROSITE" id="PS50165"/>
    </source>
</evidence>
<dbReference type="PROSITE" id="PS50165">
    <property type="entry name" value="UVRC"/>
    <property type="match status" value="1"/>
</dbReference>
<dbReference type="PROSITE" id="PS50151">
    <property type="entry name" value="UVR"/>
    <property type="match status" value="1"/>
</dbReference>
<dbReference type="HAMAP" id="MF_00203">
    <property type="entry name" value="UvrC"/>
    <property type="match status" value="1"/>
</dbReference>
<comment type="function">
    <text evidence="6">The UvrABC repair system catalyzes the recognition and processing of DNA lesions. UvrC both incises the 5' and 3' sides of the lesion. The N-terminal half is responsible for the 3' incision and the C-terminal half is responsible for the 5' incision.</text>
</comment>
<feature type="domain" description="UVR" evidence="7">
    <location>
        <begin position="194"/>
        <end position="229"/>
    </location>
</feature>
<dbReference type="GO" id="GO:0009381">
    <property type="term" value="F:excinuclease ABC activity"/>
    <property type="evidence" value="ECO:0007669"/>
    <property type="project" value="UniProtKB-UniRule"/>
</dbReference>
<keyword evidence="4 6" id="KW-0267">Excision nuclease</keyword>
<dbReference type="Gene3D" id="1.10.150.20">
    <property type="entry name" value="5' to 3' exonuclease, C-terminal subdomain"/>
    <property type="match status" value="1"/>
</dbReference>
<keyword evidence="11" id="KW-1185">Reference proteome</keyword>
<dbReference type="FunFam" id="3.40.1440.10:FF:000001">
    <property type="entry name" value="UvrABC system protein C"/>
    <property type="match status" value="1"/>
</dbReference>
<dbReference type="InterPro" id="IPR050066">
    <property type="entry name" value="UvrABC_protein_C"/>
</dbReference>
<evidence type="ECO:0000259" key="8">
    <source>
        <dbReference type="PROSITE" id="PS50164"/>
    </source>
</evidence>
<dbReference type="InterPro" id="IPR035901">
    <property type="entry name" value="GIY-YIG_endonuc_sf"/>
</dbReference>